<dbReference type="AlphaFoldDB" id="A0AAW0WSJ0"/>
<feature type="non-terminal residue" evidence="1">
    <location>
        <position position="1"/>
    </location>
</feature>
<dbReference type="Proteomes" id="UP001445076">
    <property type="component" value="Unassembled WGS sequence"/>
</dbReference>
<evidence type="ECO:0000313" key="1">
    <source>
        <dbReference type="EMBL" id="KAK8734987.1"/>
    </source>
</evidence>
<sequence length="242" mass="27256">GQNSRSVNVRARGGEEMKTPLHDAVESNHLTTAKLLLDYQGPDLLKDKTVMGKTPQSLATSSEMRQLLKSYKRAPPSLAGKRSGELQKFNKSSLISIDLNNLSAFLHNFEDQMTFILTYVNSYMEVSGIRSLGLALQQEMNQPNSAVIQTNNMVASSTENIEATQIELQTLRQLETQGNESKDVRVKYVFSETATPSNSEIALIDEIYDHFLLDLFTWRNKNIANTTKNETDFEEVLRAMFL</sequence>
<reference evidence="1 2" key="1">
    <citation type="journal article" date="2024" name="BMC Genomics">
        <title>Genome assembly of redclaw crayfish (Cherax quadricarinatus) provides insights into its immune adaptation and hypoxia tolerance.</title>
        <authorList>
            <person name="Liu Z."/>
            <person name="Zheng J."/>
            <person name="Li H."/>
            <person name="Fang K."/>
            <person name="Wang S."/>
            <person name="He J."/>
            <person name="Zhou D."/>
            <person name="Weng S."/>
            <person name="Chi M."/>
            <person name="Gu Z."/>
            <person name="He J."/>
            <person name="Li F."/>
            <person name="Wang M."/>
        </authorList>
    </citation>
    <scope>NUCLEOTIDE SEQUENCE [LARGE SCALE GENOMIC DNA]</scope>
    <source>
        <strain evidence="1">ZL_2023a</strain>
    </source>
</reference>
<proteinExistence type="predicted"/>
<gene>
    <name evidence="1" type="ORF">OTU49_005769</name>
</gene>
<dbReference type="InterPro" id="IPR036770">
    <property type="entry name" value="Ankyrin_rpt-contain_sf"/>
</dbReference>
<dbReference type="SUPFAM" id="SSF48403">
    <property type="entry name" value="Ankyrin repeat"/>
    <property type="match status" value="1"/>
</dbReference>
<protein>
    <submittedName>
        <fullName evidence="1">Uncharacterized protein</fullName>
    </submittedName>
</protein>
<dbReference type="Gene3D" id="1.25.40.20">
    <property type="entry name" value="Ankyrin repeat-containing domain"/>
    <property type="match status" value="1"/>
</dbReference>
<organism evidence="1 2">
    <name type="scientific">Cherax quadricarinatus</name>
    <name type="common">Australian red claw crayfish</name>
    <dbReference type="NCBI Taxonomy" id="27406"/>
    <lineage>
        <taxon>Eukaryota</taxon>
        <taxon>Metazoa</taxon>
        <taxon>Ecdysozoa</taxon>
        <taxon>Arthropoda</taxon>
        <taxon>Crustacea</taxon>
        <taxon>Multicrustacea</taxon>
        <taxon>Malacostraca</taxon>
        <taxon>Eumalacostraca</taxon>
        <taxon>Eucarida</taxon>
        <taxon>Decapoda</taxon>
        <taxon>Pleocyemata</taxon>
        <taxon>Astacidea</taxon>
        <taxon>Parastacoidea</taxon>
        <taxon>Parastacidae</taxon>
        <taxon>Cherax</taxon>
    </lineage>
</organism>
<evidence type="ECO:0000313" key="2">
    <source>
        <dbReference type="Proteomes" id="UP001445076"/>
    </source>
</evidence>
<keyword evidence="2" id="KW-1185">Reference proteome</keyword>
<name>A0AAW0WSJ0_CHEQU</name>
<dbReference type="EMBL" id="JARKIK010000049">
    <property type="protein sequence ID" value="KAK8734987.1"/>
    <property type="molecule type" value="Genomic_DNA"/>
</dbReference>
<comment type="caution">
    <text evidence="1">The sequence shown here is derived from an EMBL/GenBank/DDBJ whole genome shotgun (WGS) entry which is preliminary data.</text>
</comment>
<accession>A0AAW0WSJ0</accession>